<feature type="compositionally biased region" description="Low complexity" evidence="1">
    <location>
        <begin position="67"/>
        <end position="83"/>
    </location>
</feature>
<protein>
    <submittedName>
        <fullName evidence="2">Uncharacterized protein</fullName>
    </submittedName>
</protein>
<dbReference type="STRING" id="258594.RPA4707"/>
<gene>
    <name evidence="2" type="ordered locus">RPA4707</name>
</gene>
<feature type="compositionally biased region" description="Pro residues" evidence="1">
    <location>
        <begin position="91"/>
        <end position="110"/>
    </location>
</feature>
<reference evidence="2" key="1">
    <citation type="journal article" date="2004" name="Nat. Biotechnol.">
        <title>Complete genome sequence of the metabolically versatile photosynthetic bacterium Rhodopseudomonas palustris.</title>
        <authorList>
            <person name="Larimer F.W."/>
            <person name="Chain P."/>
            <person name="Hauser L."/>
            <person name="Lamerdin J."/>
            <person name="Malfatti S."/>
            <person name="Do L."/>
            <person name="Land M.L."/>
            <person name="Pelletier D.A."/>
            <person name="Beatty J.T."/>
            <person name="Lang A.S."/>
            <person name="Tabita F.R."/>
            <person name="Gibson J.L."/>
            <person name="Hanson T.E."/>
            <person name="Bobst C."/>
            <person name="Torres J.L."/>
            <person name="Peres C."/>
            <person name="Harrison F.H."/>
            <person name="Gibson J."/>
            <person name="Harwood C.S."/>
        </authorList>
    </citation>
    <scope>NUCLEOTIDE SEQUENCE [LARGE SCALE GENOMIC DNA]</scope>
    <source>
        <strain evidence="2">CGA009</strain>
    </source>
</reference>
<evidence type="ECO:0000313" key="2">
    <source>
        <dbReference type="EMBL" id="CAE30147.1"/>
    </source>
</evidence>
<dbReference type="HOGENOM" id="CLU_108903_0_0_5"/>
<dbReference type="eggNOG" id="ENOG502ZQMF">
    <property type="taxonomic scope" value="Bacteria"/>
</dbReference>
<accession>Q6N0Q5</accession>
<sequence>MPISNRRLRRRLVPRRVGIFTAAMLATALLGIPALAQNYAPPPADRPPPPPPARTDNPGLVDEIQKLLKTPSSLLPSTSLLPSFGSDSKDAPPPPPPTPPPPPQQSPAGPPASSQTAPPPPPPPIGGRPPSPPPAPPPPPAPAASSAPIVPSMVSGRQVCPAAPGSGADCQAAADILCRSKGYGGGKSLGVDATEKCSAKVLIPGRPREPGDCRTENFVTRAWCQ</sequence>
<organism evidence="2">
    <name type="scientific">Rhodopseudomonas palustris (strain ATCC BAA-98 / CGA009)</name>
    <dbReference type="NCBI Taxonomy" id="258594"/>
    <lineage>
        <taxon>Bacteria</taxon>
        <taxon>Pseudomonadati</taxon>
        <taxon>Pseudomonadota</taxon>
        <taxon>Alphaproteobacteria</taxon>
        <taxon>Hyphomicrobiales</taxon>
        <taxon>Nitrobacteraceae</taxon>
        <taxon>Rhodopseudomonas</taxon>
    </lineage>
</organism>
<proteinExistence type="predicted"/>
<dbReference type="AlphaFoldDB" id="Q6N0Q5"/>
<feature type="compositionally biased region" description="Pro residues" evidence="1">
    <location>
        <begin position="117"/>
        <end position="142"/>
    </location>
</feature>
<feature type="region of interest" description="Disordered" evidence="1">
    <location>
        <begin position="37"/>
        <end position="150"/>
    </location>
</feature>
<name>Q6N0Q5_RHOPA</name>
<dbReference type="EMBL" id="BX572608">
    <property type="protein sequence ID" value="CAE30147.1"/>
    <property type="molecule type" value="Genomic_DNA"/>
</dbReference>
<evidence type="ECO:0000256" key="1">
    <source>
        <dbReference type="SAM" id="MobiDB-lite"/>
    </source>
</evidence>
<feature type="compositionally biased region" description="Pro residues" evidence="1">
    <location>
        <begin position="40"/>
        <end position="53"/>
    </location>
</feature>